<proteinExistence type="predicted"/>
<name>A0A481YU14_9VIRU</name>
<organism evidence="1">
    <name type="scientific">Marseillevirus LCMAC101</name>
    <dbReference type="NCBI Taxonomy" id="2506602"/>
    <lineage>
        <taxon>Viruses</taxon>
        <taxon>Varidnaviria</taxon>
        <taxon>Bamfordvirae</taxon>
        <taxon>Nucleocytoviricota</taxon>
        <taxon>Megaviricetes</taxon>
        <taxon>Pimascovirales</taxon>
        <taxon>Pimascovirales incertae sedis</taxon>
        <taxon>Marseilleviridae</taxon>
    </lineage>
</organism>
<accession>A0A481YU14</accession>
<protein>
    <submittedName>
        <fullName evidence="1">Uncharacterized protein</fullName>
    </submittedName>
</protein>
<reference evidence="1" key="1">
    <citation type="journal article" date="2019" name="MBio">
        <title>Virus Genomes from Deep Sea Sediments Expand the Ocean Megavirome and Support Independent Origins of Viral Gigantism.</title>
        <authorList>
            <person name="Backstrom D."/>
            <person name="Yutin N."/>
            <person name="Jorgensen S.L."/>
            <person name="Dharamshi J."/>
            <person name="Homa F."/>
            <person name="Zaremba-Niedwiedzka K."/>
            <person name="Spang A."/>
            <person name="Wolf Y.I."/>
            <person name="Koonin E.V."/>
            <person name="Ettema T.J."/>
        </authorList>
    </citation>
    <scope>NUCLEOTIDE SEQUENCE</scope>
</reference>
<evidence type="ECO:0000313" key="1">
    <source>
        <dbReference type="EMBL" id="QBK86014.1"/>
    </source>
</evidence>
<sequence>MSIEVVDKNIAGRFPGGEIVYRITACDAISDSQVIDRNVNIVTSLEDYKKKLHSHLYSPLLFICDFPTRIAYLHGCLNYSFNQPRSEVYTFWWREIGTDQWDVWFRVKPHNDSDTTIST</sequence>
<dbReference type="EMBL" id="MK500328">
    <property type="protein sequence ID" value="QBK86014.1"/>
    <property type="molecule type" value="Genomic_DNA"/>
</dbReference>
<gene>
    <name evidence="1" type="ORF">LCMAC101_06090</name>
</gene>